<dbReference type="Pfam" id="PF03791">
    <property type="entry name" value="KNOX2"/>
    <property type="match status" value="1"/>
</dbReference>
<keyword evidence="6" id="KW-1185">Reference proteome</keyword>
<organism evidence="5 6">
    <name type="scientific">Ficus carica</name>
    <name type="common">Common fig</name>
    <dbReference type="NCBI Taxonomy" id="3494"/>
    <lineage>
        <taxon>Eukaryota</taxon>
        <taxon>Viridiplantae</taxon>
        <taxon>Streptophyta</taxon>
        <taxon>Embryophyta</taxon>
        <taxon>Tracheophyta</taxon>
        <taxon>Spermatophyta</taxon>
        <taxon>Magnoliopsida</taxon>
        <taxon>eudicotyledons</taxon>
        <taxon>Gunneridae</taxon>
        <taxon>Pentapetalae</taxon>
        <taxon>rosids</taxon>
        <taxon>fabids</taxon>
        <taxon>Rosales</taxon>
        <taxon>Moraceae</taxon>
        <taxon>Ficeae</taxon>
        <taxon>Ficus</taxon>
    </lineage>
</organism>
<comment type="subcellular location">
    <subcellularLocation>
        <location evidence="1">Nucleus</location>
    </subcellularLocation>
</comment>
<keyword evidence="2" id="KW-0539">Nucleus</keyword>
<accession>A0AA88D2P2</accession>
<evidence type="ECO:0000259" key="3">
    <source>
        <dbReference type="SMART" id="SM01255"/>
    </source>
</evidence>
<evidence type="ECO:0000313" key="5">
    <source>
        <dbReference type="EMBL" id="GMN44033.1"/>
    </source>
</evidence>
<dbReference type="SMART" id="SM01255">
    <property type="entry name" value="KNOX1"/>
    <property type="match status" value="1"/>
</dbReference>
<reference evidence="5" key="1">
    <citation type="submission" date="2023-07" db="EMBL/GenBank/DDBJ databases">
        <title>draft genome sequence of fig (Ficus carica).</title>
        <authorList>
            <person name="Takahashi T."/>
            <person name="Nishimura K."/>
        </authorList>
    </citation>
    <scope>NUCLEOTIDE SEQUENCE</scope>
</reference>
<dbReference type="InterPro" id="IPR005541">
    <property type="entry name" value="KNOX2"/>
</dbReference>
<comment type="caution">
    <text evidence="5">The sequence shown here is derived from an EMBL/GenBank/DDBJ whole genome shotgun (WGS) entry which is preliminary data.</text>
</comment>
<evidence type="ECO:0000313" key="6">
    <source>
        <dbReference type="Proteomes" id="UP001187192"/>
    </source>
</evidence>
<evidence type="ECO:0000256" key="1">
    <source>
        <dbReference type="ARBA" id="ARBA00004123"/>
    </source>
</evidence>
<sequence>MEEYYRLSKADHVIACSKDGTTSTTIGVEHVVTSAENGTCMFICPPFDDDHDHDDDEDNEVRVRFDRMKASESKKISDLMIKTQIAKHPGYPDLVAAYIECQKVGAPPETASLFEEIRLERHTFGGCSSQIGADPELDNFMESYCEILQRFKDELSKPFNEATMFLSNIQSQLSNLCEDHEAVGANSDHKEMVGYREIDDEERPESYKQNSYGVGAAGDQQFELKEMLLKKYSGKRHWKPSENIKSVLVAGHSQLRK</sequence>
<dbReference type="SMART" id="SM01256">
    <property type="entry name" value="KNOX2"/>
    <property type="match status" value="1"/>
</dbReference>
<dbReference type="InterPro" id="IPR005540">
    <property type="entry name" value="KNOX1"/>
</dbReference>
<dbReference type="EMBL" id="BTGU01000017">
    <property type="protein sequence ID" value="GMN44033.1"/>
    <property type="molecule type" value="Genomic_DNA"/>
</dbReference>
<dbReference type="PANTHER" id="PTHR48452">
    <property type="entry name" value="FUSED COMPOUND LEAF 1"/>
    <property type="match status" value="1"/>
</dbReference>
<dbReference type="PANTHER" id="PTHR48452:SF1">
    <property type="entry name" value="FUSED COMPOUND LEAF 1"/>
    <property type="match status" value="1"/>
</dbReference>
<feature type="domain" description="KNOX2" evidence="4">
    <location>
        <begin position="127"/>
        <end position="178"/>
    </location>
</feature>
<dbReference type="GO" id="GO:0003677">
    <property type="term" value="F:DNA binding"/>
    <property type="evidence" value="ECO:0007669"/>
    <property type="project" value="InterPro"/>
</dbReference>
<evidence type="ECO:0000259" key="4">
    <source>
        <dbReference type="SMART" id="SM01256"/>
    </source>
</evidence>
<dbReference type="Proteomes" id="UP001187192">
    <property type="component" value="Unassembled WGS sequence"/>
</dbReference>
<proteinExistence type="predicted"/>
<dbReference type="AlphaFoldDB" id="A0AA88D2P2"/>
<name>A0AA88D2P2_FICCA</name>
<evidence type="ECO:0008006" key="7">
    <source>
        <dbReference type="Google" id="ProtNLM"/>
    </source>
</evidence>
<gene>
    <name evidence="5" type="ORF">TIFTF001_013239</name>
</gene>
<evidence type="ECO:0000256" key="2">
    <source>
        <dbReference type="ARBA" id="ARBA00023242"/>
    </source>
</evidence>
<dbReference type="GO" id="GO:0005634">
    <property type="term" value="C:nucleus"/>
    <property type="evidence" value="ECO:0007669"/>
    <property type="project" value="UniProtKB-SubCell"/>
</dbReference>
<feature type="domain" description="KNOX1" evidence="3">
    <location>
        <begin position="79"/>
        <end position="123"/>
    </location>
</feature>
<dbReference type="Pfam" id="PF03790">
    <property type="entry name" value="KNOX1"/>
    <property type="match status" value="1"/>
</dbReference>
<protein>
    <recommendedName>
        <fullName evidence="7">Homeobox protein knotted-1-like 1</fullName>
    </recommendedName>
</protein>